<evidence type="ECO:0000313" key="3">
    <source>
        <dbReference type="EMBL" id="CAG9782866.1"/>
    </source>
</evidence>
<dbReference type="AlphaFoldDB" id="A0A9N9N0U4"/>
<evidence type="ECO:0000313" key="4">
    <source>
        <dbReference type="Proteomes" id="UP001153714"/>
    </source>
</evidence>
<feature type="signal peptide" evidence="1">
    <location>
        <begin position="1"/>
        <end position="18"/>
    </location>
</feature>
<name>A0A9N9N0U4_9NEOP</name>
<dbReference type="Proteomes" id="UP001153714">
    <property type="component" value="Chromosome 10"/>
</dbReference>
<dbReference type="OrthoDB" id="5778218at2759"/>
<dbReference type="InterPro" id="IPR034750">
    <property type="entry name" value="CULT"/>
</dbReference>
<organism evidence="3 4">
    <name type="scientific">Diatraea saccharalis</name>
    <name type="common">sugarcane borer</name>
    <dbReference type="NCBI Taxonomy" id="40085"/>
    <lineage>
        <taxon>Eukaryota</taxon>
        <taxon>Metazoa</taxon>
        <taxon>Ecdysozoa</taxon>
        <taxon>Arthropoda</taxon>
        <taxon>Hexapoda</taxon>
        <taxon>Insecta</taxon>
        <taxon>Pterygota</taxon>
        <taxon>Neoptera</taxon>
        <taxon>Endopterygota</taxon>
        <taxon>Lepidoptera</taxon>
        <taxon>Glossata</taxon>
        <taxon>Ditrysia</taxon>
        <taxon>Pyraloidea</taxon>
        <taxon>Crambidae</taxon>
        <taxon>Crambinae</taxon>
        <taxon>Diatraea</taxon>
    </lineage>
</organism>
<feature type="chain" id="PRO_5040392500" description="CULT domain-containing protein" evidence="1">
    <location>
        <begin position="19"/>
        <end position="164"/>
    </location>
</feature>
<feature type="domain" description="CULT" evidence="2">
    <location>
        <begin position="31"/>
        <end position="151"/>
    </location>
</feature>
<keyword evidence="4" id="KW-1185">Reference proteome</keyword>
<dbReference type="EMBL" id="OU893341">
    <property type="protein sequence ID" value="CAG9782866.1"/>
    <property type="molecule type" value="Genomic_DNA"/>
</dbReference>
<reference evidence="3" key="2">
    <citation type="submission" date="2022-10" db="EMBL/GenBank/DDBJ databases">
        <authorList>
            <consortium name="ENA_rothamsted_submissions"/>
            <consortium name="culmorum"/>
            <person name="King R."/>
        </authorList>
    </citation>
    <scope>NUCLEOTIDE SEQUENCE</scope>
</reference>
<dbReference type="Gene3D" id="2.170.150.20">
    <property type="entry name" value="Peptide methionine sulfoxide reductase"/>
    <property type="match status" value="1"/>
</dbReference>
<accession>A0A9N9N0U4</accession>
<sequence>MMFPKALLMLLIVYKTYATEDVALHQIHTDNEFILCRTCGNLITISKYVTDKRSPVSRFIFNDTIFNRKEVVVQELLGDLFLHFPVVTFLDSTCTGVGEWEESSWFPGYISRPCMCAECGTYLGWVFQPEQPKKNSELFFGFILSSLIGETFVDSLVIYPTNKN</sequence>
<gene>
    <name evidence="3" type="ORF">DIATSA_LOCUS1096</name>
</gene>
<protein>
    <recommendedName>
        <fullName evidence="2">CULT domain-containing protein</fullName>
    </recommendedName>
</protein>
<dbReference type="CDD" id="cd15777">
    <property type="entry name" value="CRBN_C_like"/>
    <property type="match status" value="1"/>
</dbReference>
<reference evidence="3" key="1">
    <citation type="submission" date="2021-12" db="EMBL/GenBank/DDBJ databases">
        <authorList>
            <person name="King R."/>
        </authorList>
    </citation>
    <scope>NUCLEOTIDE SEQUENCE</scope>
</reference>
<proteinExistence type="predicted"/>
<evidence type="ECO:0000259" key="2">
    <source>
        <dbReference type="PROSITE" id="PS51788"/>
    </source>
</evidence>
<keyword evidence="1" id="KW-0732">Signal</keyword>
<evidence type="ECO:0000256" key="1">
    <source>
        <dbReference type="SAM" id="SignalP"/>
    </source>
</evidence>
<dbReference type="PROSITE" id="PS51788">
    <property type="entry name" value="CULT"/>
    <property type="match status" value="1"/>
</dbReference>